<dbReference type="Pfam" id="PF11836">
    <property type="entry name" value="Phage_TAC_11"/>
    <property type="match status" value="1"/>
</dbReference>
<dbReference type="Proteomes" id="UP000435138">
    <property type="component" value="Unassembled WGS sequence"/>
</dbReference>
<keyword evidence="2" id="KW-1185">Reference proteome</keyword>
<comment type="caution">
    <text evidence="1">The sequence shown here is derived from an EMBL/GenBank/DDBJ whole genome shotgun (WGS) entry which is preliminary data.</text>
</comment>
<reference evidence="1 2" key="1">
    <citation type="submission" date="2019-11" db="EMBL/GenBank/DDBJ databases">
        <title>Genome analysis of Rhizobacterium cereale a novel genus and species isolated from maize roots in North Spain.</title>
        <authorList>
            <person name="Menendez E."/>
            <person name="Flores-Felix J.D."/>
            <person name="Ramirez-Bahena M.-H."/>
            <person name="Igual J.M."/>
            <person name="Garcia-Fraile P."/>
            <person name="Peix A."/>
            <person name="Velazquez E."/>
        </authorList>
    </citation>
    <scope>NUCLEOTIDE SEQUENCE [LARGE SCALE GENOMIC DNA]</scope>
    <source>
        <strain evidence="1 2">RZME27</strain>
    </source>
</reference>
<organism evidence="1 2">
    <name type="scientific">Endobacterium cereale</name>
    <dbReference type="NCBI Taxonomy" id="2663029"/>
    <lineage>
        <taxon>Bacteria</taxon>
        <taxon>Pseudomonadati</taxon>
        <taxon>Pseudomonadota</taxon>
        <taxon>Alphaproteobacteria</taxon>
        <taxon>Hyphomicrobiales</taxon>
        <taxon>Rhizobiaceae</taxon>
        <taxon>Endobacterium</taxon>
    </lineage>
</organism>
<dbReference type="EMBL" id="WIXI01000045">
    <property type="protein sequence ID" value="MQY47446.1"/>
    <property type="molecule type" value="Genomic_DNA"/>
</dbReference>
<dbReference type="AlphaFoldDB" id="A0A6A8AE12"/>
<accession>A0A6A8AE12</accession>
<name>A0A6A8AE12_9HYPH</name>
<protein>
    <submittedName>
        <fullName evidence="1">Gene transfer agent family protein</fullName>
    </submittedName>
</protein>
<sequence>METRVIGYANRRRGEIEAVLDGQRRILCLTLGALAELEAAFSVGDLSGLAERFSSGRLRAGDMIRLIGAGLRGGGNLLADEDVAAMSIDGGVAGYARIVGDLLEATFGGVGAAETANGGEKAVAANP</sequence>
<proteinExistence type="predicted"/>
<evidence type="ECO:0000313" key="1">
    <source>
        <dbReference type="EMBL" id="MQY47446.1"/>
    </source>
</evidence>
<gene>
    <name evidence="1" type="ORF">GAO09_15535</name>
</gene>
<dbReference type="InterPro" id="IPR021791">
    <property type="entry name" value="Phage_TAC_11"/>
</dbReference>
<evidence type="ECO:0000313" key="2">
    <source>
        <dbReference type="Proteomes" id="UP000435138"/>
    </source>
</evidence>